<dbReference type="Proteomes" id="UP000286045">
    <property type="component" value="Unassembled WGS sequence"/>
</dbReference>
<feature type="chain" id="PRO_5019548401" description="Extracellular membrane protein CFEM domain-containing protein" evidence="2">
    <location>
        <begin position="18"/>
        <end position="164"/>
    </location>
</feature>
<accession>A0A439D040</accession>
<evidence type="ECO:0000313" key="3">
    <source>
        <dbReference type="EMBL" id="RWA07621.1"/>
    </source>
</evidence>
<name>A0A439D040_9PEZI</name>
<gene>
    <name evidence="3" type="ORF">EKO27_g7481</name>
</gene>
<sequence length="164" mass="16507">MKATFVSIAVLAASVSADSTACAAETILDACLDTTEGYLSLCGGQDYSCLCDKYTAIMTCFANCPNDDRQYALDSQRQLYCANASAFSTKTTSSRSLARSTTKATATDSASAETTDGATSTFGNADATSSPTPTSSGAADIVAAGQHGTGMLAAFAGVVAAALL</sequence>
<organism evidence="3 4">
    <name type="scientific">Xylaria grammica</name>
    <dbReference type="NCBI Taxonomy" id="363999"/>
    <lineage>
        <taxon>Eukaryota</taxon>
        <taxon>Fungi</taxon>
        <taxon>Dikarya</taxon>
        <taxon>Ascomycota</taxon>
        <taxon>Pezizomycotina</taxon>
        <taxon>Sordariomycetes</taxon>
        <taxon>Xylariomycetidae</taxon>
        <taxon>Xylariales</taxon>
        <taxon>Xylariaceae</taxon>
        <taxon>Xylaria</taxon>
    </lineage>
</organism>
<proteinExistence type="predicted"/>
<keyword evidence="4" id="KW-1185">Reference proteome</keyword>
<comment type="caution">
    <text evidence="3">The sequence shown here is derived from an EMBL/GenBank/DDBJ whole genome shotgun (WGS) entry which is preliminary data.</text>
</comment>
<evidence type="ECO:0000313" key="4">
    <source>
        <dbReference type="Proteomes" id="UP000286045"/>
    </source>
</evidence>
<dbReference type="STRING" id="363999.A0A439D040"/>
<feature type="signal peptide" evidence="2">
    <location>
        <begin position="1"/>
        <end position="17"/>
    </location>
</feature>
<dbReference type="AlphaFoldDB" id="A0A439D040"/>
<evidence type="ECO:0000256" key="1">
    <source>
        <dbReference type="SAM" id="MobiDB-lite"/>
    </source>
</evidence>
<reference evidence="3 4" key="1">
    <citation type="submission" date="2018-12" db="EMBL/GenBank/DDBJ databases">
        <title>Draft genome sequence of Xylaria grammica IHI A82.</title>
        <authorList>
            <person name="Buettner E."/>
            <person name="Kellner H."/>
        </authorList>
    </citation>
    <scope>NUCLEOTIDE SEQUENCE [LARGE SCALE GENOMIC DNA]</scope>
    <source>
        <strain evidence="3 4">IHI A82</strain>
    </source>
</reference>
<feature type="region of interest" description="Disordered" evidence="1">
    <location>
        <begin position="98"/>
        <end position="137"/>
    </location>
</feature>
<protein>
    <recommendedName>
        <fullName evidence="5">Extracellular membrane protein CFEM domain-containing protein</fullName>
    </recommendedName>
</protein>
<keyword evidence="2" id="KW-0732">Signal</keyword>
<dbReference type="EMBL" id="RYZI01000247">
    <property type="protein sequence ID" value="RWA07621.1"/>
    <property type="molecule type" value="Genomic_DNA"/>
</dbReference>
<evidence type="ECO:0008006" key="5">
    <source>
        <dbReference type="Google" id="ProtNLM"/>
    </source>
</evidence>
<evidence type="ECO:0000256" key="2">
    <source>
        <dbReference type="SAM" id="SignalP"/>
    </source>
</evidence>